<dbReference type="Pfam" id="PF01841">
    <property type="entry name" value="Transglut_core"/>
    <property type="match status" value="1"/>
</dbReference>
<dbReference type="Gene3D" id="2.60.40.3140">
    <property type="match status" value="1"/>
</dbReference>
<accession>A0ABV9HR77</accession>
<sequence length="669" mass="77183">MIKKYIICSVFLLLASVITAQEFKIGKLKKEHFEIPLNSEQNAAPAVFLHKYRNTHFEYRDNLDGWILVTNVHEVVLINSISGFPYATKRIRLYRDGREEENIKKLEAFTYNLVDGKVEKTKTPKESIIENTINKNIKEVSIAMPAVKQGSIVEYEYLIESTYQEIDDVIFQENIPVKNAFAKIEIPQFFDYNKFVKGYLDVHAKEYAQKRTQNFSIEQKNPFGGRTGGSATNTMRFKDVVTEYSLKDIPALKEEPFVNNIENYKVSIVYELAAEEYREGQRIKRAKTWEEVAAYLNNDARVKGQIDRTRFLDEVSSTLKAKADNRIDRIHLAYNFIKDRMTWDKAVNKYRLQDLRKAYNDQSGTPYEINVLLVALLKRMGLDAAPVMASTKKKGIPIFPTVDGFDYAVAAVYHNEEWLLMDASDKNLTPGLLPERIMNWEGRLLKDDGSSMAISLFSKEYSENTSMMIVNIDRQGLLTGKCRRKYTNNEGLYMRNTLRGRDVDYQEGILRGMLDLDEVYDITFDLDELSKPVTISFSFETTDFVEVIDDKMYLSPHLFLIIPENPFKASERKLPIDFRYPRTFEGAITYTIPEGYSVERIPEPLELQLSNGLGSYTLAFRQVNAQSIQVSKSFRSNSTLVAADAYNEIKNFYQQIVTKEKEKVVLKKS</sequence>
<dbReference type="InterPro" id="IPR038765">
    <property type="entry name" value="Papain-like_cys_pep_sf"/>
</dbReference>
<protein>
    <submittedName>
        <fullName evidence="2">Transglutaminase domain-containing protein</fullName>
    </submittedName>
</protein>
<comment type="caution">
    <text evidence="2">The sequence shown here is derived from an EMBL/GenBank/DDBJ whole genome shotgun (WGS) entry which is preliminary data.</text>
</comment>
<gene>
    <name evidence="2" type="ORF">ACFO3O_02100</name>
</gene>
<dbReference type="RefSeq" id="WP_379976880.1">
    <property type="nucleotide sequence ID" value="NZ_JBHSFV010000001.1"/>
</dbReference>
<reference evidence="3" key="1">
    <citation type="journal article" date="2019" name="Int. J. Syst. Evol. Microbiol.">
        <title>The Global Catalogue of Microorganisms (GCM) 10K type strain sequencing project: providing services to taxonomists for standard genome sequencing and annotation.</title>
        <authorList>
            <consortium name="The Broad Institute Genomics Platform"/>
            <consortium name="The Broad Institute Genome Sequencing Center for Infectious Disease"/>
            <person name="Wu L."/>
            <person name="Ma J."/>
        </authorList>
    </citation>
    <scope>NUCLEOTIDE SEQUENCE [LARGE SCALE GENOMIC DNA]</scope>
    <source>
        <strain evidence="3">YJ-61-S</strain>
    </source>
</reference>
<dbReference type="SUPFAM" id="SSF54001">
    <property type="entry name" value="Cysteine proteinases"/>
    <property type="match status" value="1"/>
</dbReference>
<evidence type="ECO:0000259" key="1">
    <source>
        <dbReference type="Pfam" id="PF01841"/>
    </source>
</evidence>
<keyword evidence="3" id="KW-1185">Reference proteome</keyword>
<dbReference type="InterPro" id="IPR002931">
    <property type="entry name" value="Transglutaminase-like"/>
</dbReference>
<organism evidence="2 3">
    <name type="scientific">Dokdonia ponticola</name>
    <dbReference type="NCBI Taxonomy" id="2041041"/>
    <lineage>
        <taxon>Bacteria</taxon>
        <taxon>Pseudomonadati</taxon>
        <taxon>Bacteroidota</taxon>
        <taxon>Flavobacteriia</taxon>
        <taxon>Flavobacteriales</taxon>
        <taxon>Flavobacteriaceae</taxon>
        <taxon>Dokdonia</taxon>
    </lineage>
</organism>
<proteinExistence type="predicted"/>
<dbReference type="Gene3D" id="3.10.620.30">
    <property type="match status" value="1"/>
</dbReference>
<feature type="domain" description="Transglutaminase-like" evidence="1">
    <location>
        <begin position="318"/>
        <end position="423"/>
    </location>
</feature>
<name>A0ABV9HR77_9FLAO</name>
<dbReference type="EMBL" id="JBHSFV010000001">
    <property type="protein sequence ID" value="MFC4632678.1"/>
    <property type="molecule type" value="Genomic_DNA"/>
</dbReference>
<dbReference type="Gene3D" id="2.60.120.1130">
    <property type="match status" value="1"/>
</dbReference>
<evidence type="ECO:0000313" key="3">
    <source>
        <dbReference type="Proteomes" id="UP001596043"/>
    </source>
</evidence>
<evidence type="ECO:0000313" key="2">
    <source>
        <dbReference type="EMBL" id="MFC4632678.1"/>
    </source>
</evidence>
<dbReference type="Proteomes" id="UP001596043">
    <property type="component" value="Unassembled WGS sequence"/>
</dbReference>